<evidence type="ECO:0000313" key="3">
    <source>
        <dbReference type="Proteomes" id="UP000196485"/>
    </source>
</evidence>
<dbReference type="AlphaFoldDB" id="A0A1Y6L4A3"/>
<reference evidence="3" key="1">
    <citation type="submission" date="2017-06" db="EMBL/GenBank/DDBJ databases">
        <authorList>
            <person name="Rodrigo-Torres L."/>
            <person name="Arahal R. D."/>
            <person name="Lucena T."/>
        </authorList>
    </citation>
    <scope>NUCLEOTIDE SEQUENCE [LARGE SCALE GENOMIC DNA]</scope>
    <source>
        <strain evidence="3">type strain: CECT 9192</strain>
    </source>
</reference>
<proteinExistence type="predicted"/>
<keyword evidence="3" id="KW-1185">Reference proteome</keyword>
<feature type="chain" id="PRO_5013164925" evidence="1">
    <location>
        <begin position="22"/>
        <end position="102"/>
    </location>
</feature>
<sequence>MKRLIITLTLSLALHSLSAFATPPSTTATPLQTQDMIEYIDHSHQLTTTEKIQTDVIHSINTNNYLQINSHKDAHLEQREIARRPKKKNTCAFYTKAHTQPQ</sequence>
<name>A0A1Y6L4A3_9GAMM</name>
<keyword evidence="1" id="KW-0732">Signal</keyword>
<feature type="signal peptide" evidence="1">
    <location>
        <begin position="1"/>
        <end position="21"/>
    </location>
</feature>
<dbReference type="RefSeq" id="WP_087821299.1">
    <property type="nucleotide sequence ID" value="NZ_FYAH01000005.1"/>
</dbReference>
<accession>A0A1Y6L4A3</accession>
<dbReference type="EMBL" id="FYAH01000005">
    <property type="protein sequence ID" value="SMY17418.1"/>
    <property type="molecule type" value="Genomic_DNA"/>
</dbReference>
<protein>
    <submittedName>
        <fullName evidence="2">Uncharacterized protein</fullName>
    </submittedName>
</protein>
<evidence type="ECO:0000256" key="1">
    <source>
        <dbReference type="SAM" id="SignalP"/>
    </source>
</evidence>
<gene>
    <name evidence="2" type="ORF">PAQU9191_02724</name>
</gene>
<organism evidence="2 3">
    <name type="scientific">Photobacterium aquimaris</name>
    <dbReference type="NCBI Taxonomy" id="512643"/>
    <lineage>
        <taxon>Bacteria</taxon>
        <taxon>Pseudomonadati</taxon>
        <taxon>Pseudomonadota</taxon>
        <taxon>Gammaproteobacteria</taxon>
        <taxon>Vibrionales</taxon>
        <taxon>Vibrionaceae</taxon>
        <taxon>Photobacterium</taxon>
    </lineage>
</organism>
<dbReference type="Proteomes" id="UP000196485">
    <property type="component" value="Unassembled WGS sequence"/>
</dbReference>
<evidence type="ECO:0000313" key="2">
    <source>
        <dbReference type="EMBL" id="SMY17418.1"/>
    </source>
</evidence>